<evidence type="ECO:0000313" key="2">
    <source>
        <dbReference type="EMBL" id="PMS25490.1"/>
    </source>
</evidence>
<dbReference type="InterPro" id="IPR003673">
    <property type="entry name" value="CoA-Trfase_fam_III"/>
</dbReference>
<proteinExistence type="predicted"/>
<gene>
    <name evidence="1" type="primary">uctC_7</name>
    <name evidence="2" type="ORF">C0Z16_29255</name>
    <name evidence="1" type="ORF">LMG27174_06068</name>
</gene>
<dbReference type="Gene3D" id="3.40.50.10540">
    <property type="entry name" value="Crotonobetainyl-coa:carnitine coa-transferase, domain 1"/>
    <property type="match status" value="1"/>
</dbReference>
<dbReference type="InterPro" id="IPR050509">
    <property type="entry name" value="CoA-transferase_III"/>
</dbReference>
<dbReference type="SUPFAM" id="SSF89796">
    <property type="entry name" value="CoA-transferase family III (CaiB/BaiF)"/>
    <property type="match status" value="1"/>
</dbReference>
<protein>
    <submittedName>
        <fullName evidence="1">Acetyl-CoA:oxalate CoA-transferase</fullName>
        <ecNumber evidence="1">2.8.3.19</ecNumber>
    </submittedName>
    <submittedName>
        <fullName evidence="2">Carnitine dehydratase</fullName>
    </submittedName>
</protein>
<dbReference type="PANTHER" id="PTHR48228:SF5">
    <property type="entry name" value="ALPHA-METHYLACYL-COA RACEMASE"/>
    <property type="match status" value="1"/>
</dbReference>
<sequence>MTLNKPGPLSGIKIVELAGLGPAPMGTMLLADMGASVVRVERPSNSDLLTTFPREFDWTTRGRPSVAADLKNPAHREWVLGLCARADVLVEGFRPGVTERLGLGPEDVSAVNPRLVYARMTGWGQTGPLAMRAGHDINYLAITGGLDAIGRKGAPPTVPLNLVGDFGGGGAYLAMGVLAALIERQSSGKGQVIDVAMVDGISSLMTAIHGMLAAGEWVLERGSNLLDSGAYFYDVYQCADNRWIAVGAIEKHFHDELMRLLGIDLGPSDPRVDRSRWPSMRAQLREKFSARTRDEWQALLEPVDVCVSPVLNMAEASAHPHLKARATFTAVDGAWHPAPAPRFSRTPTGGLERVQEASDGPAELFSYWDSSAMNASSR</sequence>
<keyword evidence="1" id="KW-0808">Transferase</keyword>
<dbReference type="InterPro" id="IPR023606">
    <property type="entry name" value="CoA-Trfase_III_dom_1_sf"/>
</dbReference>
<dbReference type="RefSeq" id="WP_102635540.1">
    <property type="nucleotide sequence ID" value="NZ_CADIJZ010000030.1"/>
</dbReference>
<evidence type="ECO:0000313" key="4">
    <source>
        <dbReference type="Proteomes" id="UP000494205"/>
    </source>
</evidence>
<dbReference type="AlphaFoldDB" id="A0A2N7W7X5"/>
<dbReference type="Proteomes" id="UP000494205">
    <property type="component" value="Unassembled WGS sequence"/>
</dbReference>
<dbReference type="EMBL" id="CADIJZ010000030">
    <property type="protein sequence ID" value="CAB3733931.1"/>
    <property type="molecule type" value="Genomic_DNA"/>
</dbReference>
<dbReference type="Pfam" id="PF02515">
    <property type="entry name" value="CoA_transf_3"/>
    <property type="match status" value="1"/>
</dbReference>
<dbReference type="InterPro" id="IPR044855">
    <property type="entry name" value="CoA-Trfase_III_dom3_sf"/>
</dbReference>
<name>A0A2N7W7X5_9BURK</name>
<accession>A0A2N7W7X5</accession>
<evidence type="ECO:0000313" key="3">
    <source>
        <dbReference type="Proteomes" id="UP000235659"/>
    </source>
</evidence>
<dbReference type="PANTHER" id="PTHR48228">
    <property type="entry name" value="SUCCINYL-COA--D-CITRAMALATE COA-TRANSFERASE"/>
    <property type="match status" value="1"/>
</dbReference>
<dbReference type="Proteomes" id="UP000235659">
    <property type="component" value="Unassembled WGS sequence"/>
</dbReference>
<dbReference type="GO" id="GO:0016740">
    <property type="term" value="F:transferase activity"/>
    <property type="evidence" value="ECO:0007669"/>
    <property type="project" value="UniProtKB-KW"/>
</dbReference>
<dbReference type="EMBL" id="PNXY01000029">
    <property type="protein sequence ID" value="PMS25490.1"/>
    <property type="molecule type" value="Genomic_DNA"/>
</dbReference>
<reference evidence="1 4" key="2">
    <citation type="submission" date="2020-04" db="EMBL/GenBank/DDBJ databases">
        <authorList>
            <person name="De Canck E."/>
        </authorList>
    </citation>
    <scope>NUCLEOTIDE SEQUENCE [LARGE SCALE GENOMIC DNA]</scope>
    <source>
        <strain evidence="1 4">LMG 27174</strain>
    </source>
</reference>
<dbReference type="OrthoDB" id="5294844at2"/>
<dbReference type="Gene3D" id="3.30.1540.10">
    <property type="entry name" value="formyl-coa transferase, domain 3"/>
    <property type="match status" value="1"/>
</dbReference>
<organism evidence="1 4">
    <name type="scientific">Paraburkholderia rhynchosiae</name>
    <dbReference type="NCBI Taxonomy" id="487049"/>
    <lineage>
        <taxon>Bacteria</taxon>
        <taxon>Pseudomonadati</taxon>
        <taxon>Pseudomonadota</taxon>
        <taxon>Betaproteobacteria</taxon>
        <taxon>Burkholderiales</taxon>
        <taxon>Burkholderiaceae</taxon>
        <taxon>Paraburkholderia</taxon>
    </lineage>
</organism>
<reference evidence="2 3" key="1">
    <citation type="submission" date="2018-01" db="EMBL/GenBank/DDBJ databases">
        <title>Whole genome analyses suggest that Burkholderia sensu lato contains two further novel genera in the rhizoxinica-symbiotica group Mycetohabitans gen. nov., and Trinickia gen. nov.: implications for the evolution of diazotrophy and nodulation in the Burkholderiaceae.</title>
        <authorList>
            <person name="Estrada-de los Santos P."/>
            <person name="Palmer M."/>
            <person name="Chavez-Ramirez B."/>
            <person name="Beukes C."/>
            <person name="Steenkamp E.T."/>
            <person name="Hirsch A.M."/>
            <person name="Manyaka P."/>
            <person name="Maluk M."/>
            <person name="Lafos M."/>
            <person name="Crook M."/>
            <person name="Gross E."/>
            <person name="Simon M.F."/>
            <person name="Bueno dos Reis Junior F."/>
            <person name="Poole P.S."/>
            <person name="Venter S.N."/>
            <person name="James E.K."/>
        </authorList>
    </citation>
    <scope>NUCLEOTIDE SEQUENCE [LARGE SCALE GENOMIC DNA]</scope>
    <source>
        <strain evidence="2 3">WSM 3937</strain>
    </source>
</reference>
<keyword evidence="3" id="KW-1185">Reference proteome</keyword>
<dbReference type="EC" id="2.8.3.19" evidence="1"/>
<evidence type="ECO:0000313" key="1">
    <source>
        <dbReference type="EMBL" id="CAB3733931.1"/>
    </source>
</evidence>